<organism evidence="1">
    <name type="scientific">Chondria sp.</name>
    <name type="common">in: red algae</name>
    <dbReference type="NCBI Taxonomy" id="1982705"/>
    <lineage>
        <taxon>Eukaryota</taxon>
        <taxon>Rhodophyta</taxon>
        <taxon>Florideophyceae</taxon>
        <taxon>Rhodymeniophycidae</taxon>
        <taxon>Ceramiales</taxon>
        <taxon>Rhodomelaceae</taxon>
        <taxon>Chondrieae</taxon>
        <taxon>Chondria</taxon>
    </lineage>
</organism>
<dbReference type="AlphaFoldDB" id="A0A1Z1MQ19"/>
<keyword evidence="1" id="KW-0934">Plastid</keyword>
<protein>
    <submittedName>
        <fullName evidence="1">Uncharacterized protein</fullName>
    </submittedName>
</protein>
<geneLocation type="chloroplast" evidence="1"/>
<gene>
    <name evidence="1" type="primary">orf42</name>
</gene>
<name>A0A1Z1MQ19_9FLOR</name>
<accession>A0A1Z1MQ19</accession>
<sequence>MIKTLLNFALQKNKIINMNKNIQVKANPIISQYKNKIEKKIF</sequence>
<keyword evidence="1" id="KW-0150">Chloroplast</keyword>
<reference evidence="1" key="1">
    <citation type="journal article" date="2017" name="J. Phycol.">
        <title>Analysis of chloroplast genomes and a supermatrix inform reclassification of the Rhodomelaceae (Rhodophyta).</title>
        <authorList>
            <person name="Diaz-Tapia P."/>
            <person name="Maggs C.A."/>
            <person name="West J.A."/>
            <person name="Verbruggen H."/>
        </authorList>
    </citation>
    <scope>NUCLEOTIDE SEQUENCE</scope>
    <source>
        <strain evidence="1">PD1582</strain>
    </source>
</reference>
<evidence type="ECO:0000313" key="1">
    <source>
        <dbReference type="EMBL" id="ARW68197.1"/>
    </source>
</evidence>
<dbReference type="EMBL" id="MF101451">
    <property type="protein sequence ID" value="ARW68197.1"/>
    <property type="molecule type" value="Genomic_DNA"/>
</dbReference>
<proteinExistence type="predicted"/>